<evidence type="ECO:0000256" key="7">
    <source>
        <dbReference type="ARBA" id="ARBA00049155"/>
    </source>
</evidence>
<dbReference type="PROSITE" id="PS50255">
    <property type="entry name" value="CYTOCHROME_B5_2"/>
    <property type="match status" value="1"/>
</dbReference>
<dbReference type="EMBL" id="JAWCUI010000026">
    <property type="protein sequence ID" value="KAL1895717.1"/>
    <property type="molecule type" value="Genomic_DNA"/>
</dbReference>
<protein>
    <recommendedName>
        <fullName evidence="3">Nitrate reductase [NADPH]</fullName>
        <ecNumber evidence="2">1.7.1.3</ecNumber>
    </recommendedName>
</protein>
<dbReference type="InterPro" id="IPR036400">
    <property type="entry name" value="Cyt_B5-like_heme/steroid_sf"/>
</dbReference>
<keyword evidence="6" id="KW-0560">Oxidoreductase</keyword>
<dbReference type="SMART" id="SM01117">
    <property type="entry name" value="Cyt-b5"/>
    <property type="match status" value="1"/>
</dbReference>
<evidence type="ECO:0000256" key="8">
    <source>
        <dbReference type="SAM" id="MobiDB-lite"/>
    </source>
</evidence>
<dbReference type="SUPFAM" id="SSF56524">
    <property type="entry name" value="Oxidoreductase molybdopterin-binding domain"/>
    <property type="match status" value="1"/>
</dbReference>
<feature type="compositionally biased region" description="Basic and acidic residues" evidence="8">
    <location>
        <begin position="1211"/>
        <end position="1228"/>
    </location>
</feature>
<evidence type="ECO:0000256" key="2">
    <source>
        <dbReference type="ARBA" id="ARBA00012673"/>
    </source>
</evidence>
<dbReference type="Gene3D" id="3.10.120.10">
    <property type="entry name" value="Cytochrome b5-like heme/steroid binding domain"/>
    <property type="match status" value="1"/>
</dbReference>
<dbReference type="Gene3D" id="3.90.420.10">
    <property type="entry name" value="Oxidoreductase, molybdopterin-binding domain"/>
    <property type="match status" value="1"/>
</dbReference>
<dbReference type="SUPFAM" id="SSF55856">
    <property type="entry name" value="Cytochrome b5-like heme/steroid binding domain"/>
    <property type="match status" value="1"/>
</dbReference>
<dbReference type="PANTHER" id="PTHR19372">
    <property type="entry name" value="SULFITE REDUCTASE"/>
    <property type="match status" value="1"/>
</dbReference>
<dbReference type="EC" id="1.7.1.3" evidence="2"/>
<feature type="region of interest" description="Disordered" evidence="8">
    <location>
        <begin position="204"/>
        <end position="228"/>
    </location>
</feature>
<evidence type="ECO:0000313" key="10">
    <source>
        <dbReference type="EMBL" id="KAL1895717.1"/>
    </source>
</evidence>
<feature type="compositionally biased region" description="Acidic residues" evidence="8">
    <location>
        <begin position="1061"/>
        <end position="1072"/>
    </location>
</feature>
<evidence type="ECO:0000256" key="1">
    <source>
        <dbReference type="ARBA" id="ARBA00001924"/>
    </source>
</evidence>
<accession>A0ABR3Z680</accession>
<feature type="compositionally biased region" description="Basic and acidic residues" evidence="8">
    <location>
        <begin position="1115"/>
        <end position="1146"/>
    </location>
</feature>
<comment type="catalytic activity">
    <reaction evidence="7">
        <text>nitrite + NADP(+) + H2O = nitrate + NADPH + H(+)</text>
        <dbReference type="Rhea" id="RHEA:19061"/>
        <dbReference type="ChEBI" id="CHEBI:15377"/>
        <dbReference type="ChEBI" id="CHEBI:15378"/>
        <dbReference type="ChEBI" id="CHEBI:16301"/>
        <dbReference type="ChEBI" id="CHEBI:17632"/>
        <dbReference type="ChEBI" id="CHEBI:57783"/>
        <dbReference type="ChEBI" id="CHEBI:58349"/>
        <dbReference type="EC" id="1.7.1.3"/>
    </reaction>
</comment>
<dbReference type="Pfam" id="PF00173">
    <property type="entry name" value="Cyt-b5"/>
    <property type="match status" value="1"/>
</dbReference>
<dbReference type="InterPro" id="IPR000572">
    <property type="entry name" value="OxRdtase_Mopterin-bd_dom"/>
</dbReference>
<dbReference type="PRINTS" id="PR00407">
    <property type="entry name" value="EUMOPTERIN"/>
</dbReference>
<name>A0ABR3Z680_9PEZI</name>
<keyword evidence="11" id="KW-1185">Reference proteome</keyword>
<comment type="cofactor">
    <cofactor evidence="1">
        <name>Mo-molybdopterin</name>
        <dbReference type="ChEBI" id="CHEBI:71302"/>
    </cofactor>
</comment>
<reference evidence="10 11" key="1">
    <citation type="journal article" date="2024" name="IMA Fungus">
        <title>IMA Genome - F19 : A genome assembly and annotation guide to empower mycologists, including annotated draft genome sequences of Ceratocystis pirilliformis, Diaporthe australafricana, Fusarium ophioides, Paecilomyces lecythidis, and Sporothrix stenoceras.</title>
        <authorList>
            <person name="Aylward J."/>
            <person name="Wilson A.M."/>
            <person name="Visagie C.M."/>
            <person name="Spraker J."/>
            <person name="Barnes I."/>
            <person name="Buitendag C."/>
            <person name="Ceriani C."/>
            <person name="Del Mar Angel L."/>
            <person name="du Plessis D."/>
            <person name="Fuchs T."/>
            <person name="Gasser K."/>
            <person name="Kramer D."/>
            <person name="Li W."/>
            <person name="Munsamy K."/>
            <person name="Piso A."/>
            <person name="Price J.L."/>
            <person name="Sonnekus B."/>
            <person name="Thomas C."/>
            <person name="van der Nest A."/>
            <person name="van Dijk A."/>
            <person name="van Heerden A."/>
            <person name="van Vuuren N."/>
            <person name="Yilmaz N."/>
            <person name="Duong T.A."/>
            <person name="van der Merwe N.A."/>
            <person name="Wingfield M.J."/>
            <person name="Wingfield B.D."/>
        </authorList>
    </citation>
    <scope>NUCLEOTIDE SEQUENCE [LARGE SCALE GENOMIC DNA]</scope>
    <source>
        <strain evidence="10 11">CMW 5346</strain>
    </source>
</reference>
<proteinExistence type="predicted"/>
<dbReference type="SUPFAM" id="SSF81296">
    <property type="entry name" value="E set domains"/>
    <property type="match status" value="1"/>
</dbReference>
<sequence>MLFWPFVTKTHVDPGSADAYFLDDMRGQSFSGQALTGESVDNQPTGDLSFASPTLTRTSHIPRPGRRAIRSDDPEFLNFVANIQENLKNQDDQWTVEDIAADLGFSQHDTDLLFEVTPEQNPALFRQQEELRKKYYEALKRAMCEDDESRHFFFSMHYNSSRAQALTLAMFYFGVPAPPLPARQRASAAHDSLSFSDAYTPDQSARSMVERPAPPLAGGANTSVDPRPKPEMKSVYVSAFGKTCSVRTTSGFLYGRQGAVRFDLEDLSSFQDAVVRLMGATRAVHVILMKRAILNRLERLTTHGQTFHEIINNSPTADPFCFDKIRYMILESRHGIESDDVDIGWVPFVFLEDEQPPKDHWRPNTEPVGLIKCIRRGSPTSSLRPNSGDVAYVGFTAPFKVVEDKWYTPRYRLYSNQYGPWFQVVARILTPGAGLTILKGKPGSLIANCRLGLVVDRFKEDLVFGSLYKPFSTHGGLGFLDQHTGLIANAVAAVGFVSNDDPENDYNDNEERYVEFEVDPLPEFGVGVFLAGLSSDETEAATAGVNTDEEEDGDDITKRSFRASLARCIDRVIEAGTTLDERKLIVGVDIWPDGYFWNSNDDNNGPIRPIRVHGPSCNPADLSDIDDHPQDAPSVVAIRPVFKTYTAHVRAPDKTEGSFEFTLDGSFKAFFASVVEAMGSSVFDAWQHTQGKSQDHSDYLEYKEYQELRGRAADIVDSRRELNHLWILQSWKDAATGNRPQFLVSRKTTTQAEWVRVCSQIVSPEIWVVREDRADWYEKDLATPSAWGYQAAYENLLSLDEHEKRWQVLYEKRMQSQLEPVPARDVEKGDTADSATSLSMCTFCSHQFSANDTDTDKLRHMDDQHNALRRADDTPAQLDVVVTQAPDDTGLATPPQQRTPPKKRTRSRTPSRLDPCYRPPKTRAKEESDASSSGEASGSSDKGTRAAGKKRKIAARRSTSNDDPTYRPEGDEDDEKDHDLGSAKFVPDDFGYEEGKKRRRTAPKINDPSYKPSEDSEDEKDHDLGSAKFIPDDFGGGPRGKKKKTAPKVNDPPFKPAKDKEDEDEDNDEDDMDDKKKVTPSKKKLNDPSYHPGRDAGAVDVDDLDDALRQSAVPEYDRDPTDPAGKRLRVIREARGRTLRQRKEKEDTNSAVAVTIAKVALKGKVKGVSKAALKDGPKRNDQGKFTLYAGVSLVSVLFALSQPLSYIHIGHHDDHGDTKHGGDHDGSKKINTGDTPPPPPSPSTGDDQRDPNLPRFRLADVRKHDANSGSPWVTSGDKVYDITDWVAAHPGGDVILRAAGHSIDPYWAIFTIHKAPHVREILDSYLIGFVDVLDLDTSGQPKIAAGEGVEDPFAADPKRDERLVVLTQKPCNAEPAPPQLARDFTTPNELFYVRNHMWVPVVEKAEAEQHRLTVELPDGEVRAYTLDELRSRFKKHTVTAVLQCSGNRRSDMTRSVGKTNGLQWGAGAISNAIWEGVLLKDVLADAGLNAATSDQRSKGGQDEDDEVPPDGLHVQLTGMEAYAASIPLPAALDPRGEVLLAYGMNGQPLPRDHGYPLRAVVPGFVAARSVKWLSKIIVSDEESQSQWQRRDYKLFGPNEGGAPDWDKYPAIQEMPVTSAITGVWVGTKSISKAVKEGHLTAAFSSGTAARAAPGVRDLPAWQKEWKSHVNESKNSTPVTATGYAYSGGGREIVRVDVSVDGGKTWDQATLLDQKQAEYDDETDRQKRHIVARGRRDFAWKRWRYDGVLLGDSPSEVVVKAIDSAYNTQPEKHDGIYNVRGNLATAWHRVKIDKDAKGKNPVLNGCGFDKKECKK</sequence>
<keyword evidence="5" id="KW-0479">Metal-binding</keyword>
<feature type="compositionally biased region" description="Basic residues" evidence="8">
    <location>
        <begin position="900"/>
        <end position="909"/>
    </location>
</feature>
<evidence type="ECO:0000256" key="6">
    <source>
        <dbReference type="ARBA" id="ARBA00023002"/>
    </source>
</evidence>
<gene>
    <name evidence="10" type="ORF">Sste5346_005189</name>
</gene>
<evidence type="ECO:0000259" key="9">
    <source>
        <dbReference type="PROSITE" id="PS50255"/>
    </source>
</evidence>
<dbReference type="InterPro" id="IPR001199">
    <property type="entry name" value="Cyt_B5-like_heme/steroid-bd"/>
</dbReference>
<feature type="region of interest" description="Disordered" evidence="8">
    <location>
        <begin position="1211"/>
        <end position="1253"/>
    </location>
</feature>
<dbReference type="Proteomes" id="UP001583186">
    <property type="component" value="Unassembled WGS sequence"/>
</dbReference>
<comment type="caution">
    <text evidence="10">The sequence shown here is derived from an EMBL/GenBank/DDBJ whole genome shotgun (WGS) entry which is preliminary data.</text>
</comment>
<evidence type="ECO:0000256" key="3">
    <source>
        <dbReference type="ARBA" id="ARBA00015499"/>
    </source>
</evidence>
<feature type="compositionally biased region" description="Polar residues" evidence="8">
    <location>
        <begin position="35"/>
        <end position="59"/>
    </location>
</feature>
<dbReference type="InterPro" id="IPR005066">
    <property type="entry name" value="MoCF_OxRdtse_dimer"/>
</dbReference>
<dbReference type="Pfam" id="PF03404">
    <property type="entry name" value="Mo-co_dimer"/>
    <property type="match status" value="1"/>
</dbReference>
<dbReference type="InterPro" id="IPR036374">
    <property type="entry name" value="OxRdtase_Mopterin-bd_sf"/>
</dbReference>
<dbReference type="InterPro" id="IPR014756">
    <property type="entry name" value="Ig_E-set"/>
</dbReference>
<organism evidence="10 11">
    <name type="scientific">Sporothrix stenoceras</name>
    <dbReference type="NCBI Taxonomy" id="5173"/>
    <lineage>
        <taxon>Eukaryota</taxon>
        <taxon>Fungi</taxon>
        <taxon>Dikarya</taxon>
        <taxon>Ascomycota</taxon>
        <taxon>Pezizomycotina</taxon>
        <taxon>Sordariomycetes</taxon>
        <taxon>Sordariomycetidae</taxon>
        <taxon>Ophiostomatales</taxon>
        <taxon>Ophiostomataceae</taxon>
        <taxon>Sporothrix</taxon>
    </lineage>
</organism>
<feature type="region of interest" description="Disordered" evidence="8">
    <location>
        <begin position="35"/>
        <end position="67"/>
    </location>
</feature>
<dbReference type="InterPro" id="IPR008335">
    <property type="entry name" value="Mopterin_OxRdtase_euk"/>
</dbReference>
<dbReference type="PANTHER" id="PTHR19372:SF7">
    <property type="entry name" value="SULFITE OXIDASE, MITOCHONDRIAL"/>
    <property type="match status" value="1"/>
</dbReference>
<evidence type="ECO:0000256" key="4">
    <source>
        <dbReference type="ARBA" id="ARBA00022505"/>
    </source>
</evidence>
<dbReference type="Gene3D" id="2.60.40.650">
    <property type="match status" value="1"/>
</dbReference>
<evidence type="ECO:0000256" key="5">
    <source>
        <dbReference type="ARBA" id="ARBA00022723"/>
    </source>
</evidence>
<feature type="region of interest" description="Disordered" evidence="8">
    <location>
        <begin position="885"/>
        <end position="1146"/>
    </location>
</feature>
<feature type="domain" description="Cytochrome b5 heme-binding" evidence="9">
    <location>
        <begin position="1253"/>
        <end position="1331"/>
    </location>
</feature>
<dbReference type="Pfam" id="PF00174">
    <property type="entry name" value="Oxidored_molyb"/>
    <property type="match status" value="1"/>
</dbReference>
<feature type="compositionally biased region" description="Low complexity" evidence="8">
    <location>
        <begin position="930"/>
        <end position="941"/>
    </location>
</feature>
<evidence type="ECO:0000313" key="11">
    <source>
        <dbReference type="Proteomes" id="UP001583186"/>
    </source>
</evidence>
<keyword evidence="4" id="KW-0500">Molybdenum</keyword>